<feature type="region of interest" description="Disordered" evidence="1">
    <location>
        <begin position="387"/>
        <end position="424"/>
    </location>
</feature>
<keyword evidence="2" id="KW-0732">Signal</keyword>
<feature type="domain" description="F-box associated beta-propeller type 1" evidence="3">
    <location>
        <begin position="146"/>
        <end position="332"/>
    </location>
</feature>
<feature type="chain" id="PRO_5046420824" evidence="2">
    <location>
        <begin position="20"/>
        <end position="482"/>
    </location>
</feature>
<sequence>MLAFHAIALSFTFPFFLKACIIDLKQNCQVYVPLVRSVWLSSSKIVLEPRGWFDEDVDFNEEYLSENDPSILHFLLALGNNVLSKQHRDDLMTMLIAEHETTAAVLDPFVSYRTRVNKCACAIITNDDAFPKQKFFHHLPKCVETSVAESVMVGCDHGLVCFSGLYLHAREWKKMYVLWNPSLGKLVSIDLPTTRSDNYVVVGFVVCPSTSDPKLVRIEDFSMVAASDYNIAISNIALDGFIYWLADERVNRNSEGYNLIISFNLTSELFKEVNLPDSLARQRQGRTTLSISKLRGSLVVLQQTDKDKKGVNVVWMMKPGDPKSFKKLFTINEPYASIDSTIMRFSKNGETVMETRMMEATGLEAYEVFSRHMKDLGITKIRGSFSLQQDSPTEEAESESNVWDDRPKDVNPFGGRKPRYRDRRYHPRRNDRVVDRDDRYCNDPIRNMGLKIEIFEFTYKVHPEDFIDWLSMVERMFGDVAR</sequence>
<dbReference type="Proteomes" id="UP001151760">
    <property type="component" value="Unassembled WGS sequence"/>
</dbReference>
<evidence type="ECO:0000259" key="3">
    <source>
        <dbReference type="Pfam" id="PF07734"/>
    </source>
</evidence>
<accession>A0ABQ4XPL5</accession>
<evidence type="ECO:0000313" key="4">
    <source>
        <dbReference type="EMBL" id="GJS67314.1"/>
    </source>
</evidence>
<proteinExistence type="predicted"/>
<evidence type="ECO:0000313" key="5">
    <source>
        <dbReference type="Proteomes" id="UP001151760"/>
    </source>
</evidence>
<comment type="caution">
    <text evidence="4">The sequence shown here is derived from an EMBL/GenBank/DDBJ whole genome shotgun (WGS) entry which is preliminary data.</text>
</comment>
<reference evidence="4" key="1">
    <citation type="journal article" date="2022" name="Int. J. Mol. Sci.">
        <title>Draft Genome of Tanacetum Coccineum: Genomic Comparison of Closely Related Tanacetum-Family Plants.</title>
        <authorList>
            <person name="Yamashiro T."/>
            <person name="Shiraishi A."/>
            <person name="Nakayama K."/>
            <person name="Satake H."/>
        </authorList>
    </citation>
    <scope>NUCLEOTIDE SEQUENCE</scope>
</reference>
<dbReference type="Pfam" id="PF07734">
    <property type="entry name" value="FBA_1"/>
    <property type="match status" value="1"/>
</dbReference>
<dbReference type="InterPro" id="IPR050796">
    <property type="entry name" value="SCF_F-box_component"/>
</dbReference>
<feature type="signal peptide" evidence="2">
    <location>
        <begin position="1"/>
        <end position="19"/>
    </location>
</feature>
<dbReference type="PANTHER" id="PTHR31672:SF10">
    <property type="entry name" value="F-BOX DOMAIN-CONTAINING PROTEIN"/>
    <property type="match status" value="1"/>
</dbReference>
<name>A0ABQ4XPL5_9ASTR</name>
<evidence type="ECO:0000256" key="2">
    <source>
        <dbReference type="SAM" id="SignalP"/>
    </source>
</evidence>
<gene>
    <name evidence="4" type="ORF">Tco_0681878</name>
</gene>
<dbReference type="EMBL" id="BQNB010009708">
    <property type="protein sequence ID" value="GJS67314.1"/>
    <property type="molecule type" value="Genomic_DNA"/>
</dbReference>
<dbReference type="InterPro" id="IPR006527">
    <property type="entry name" value="F-box-assoc_dom_typ1"/>
</dbReference>
<organism evidence="4 5">
    <name type="scientific">Tanacetum coccineum</name>
    <dbReference type="NCBI Taxonomy" id="301880"/>
    <lineage>
        <taxon>Eukaryota</taxon>
        <taxon>Viridiplantae</taxon>
        <taxon>Streptophyta</taxon>
        <taxon>Embryophyta</taxon>
        <taxon>Tracheophyta</taxon>
        <taxon>Spermatophyta</taxon>
        <taxon>Magnoliopsida</taxon>
        <taxon>eudicotyledons</taxon>
        <taxon>Gunneridae</taxon>
        <taxon>Pentapetalae</taxon>
        <taxon>asterids</taxon>
        <taxon>campanulids</taxon>
        <taxon>Asterales</taxon>
        <taxon>Asteraceae</taxon>
        <taxon>Asteroideae</taxon>
        <taxon>Anthemideae</taxon>
        <taxon>Anthemidinae</taxon>
        <taxon>Tanacetum</taxon>
    </lineage>
</organism>
<reference evidence="4" key="2">
    <citation type="submission" date="2022-01" db="EMBL/GenBank/DDBJ databases">
        <authorList>
            <person name="Yamashiro T."/>
            <person name="Shiraishi A."/>
            <person name="Satake H."/>
            <person name="Nakayama K."/>
        </authorList>
    </citation>
    <scope>NUCLEOTIDE SEQUENCE</scope>
</reference>
<keyword evidence="5" id="KW-1185">Reference proteome</keyword>
<dbReference type="PANTHER" id="PTHR31672">
    <property type="entry name" value="BNACNNG10540D PROTEIN"/>
    <property type="match status" value="1"/>
</dbReference>
<protein>
    <submittedName>
        <fullName evidence="4">F-box domain-containing protein</fullName>
    </submittedName>
</protein>
<evidence type="ECO:0000256" key="1">
    <source>
        <dbReference type="SAM" id="MobiDB-lite"/>
    </source>
</evidence>